<dbReference type="EMBL" id="FNVU01000004">
    <property type="protein sequence ID" value="SEG32806.1"/>
    <property type="molecule type" value="Genomic_DNA"/>
</dbReference>
<proteinExistence type="predicted"/>
<keyword evidence="4" id="KW-1185">Reference proteome</keyword>
<dbReference type="SMART" id="SM00943">
    <property type="entry name" value="Prim-Pol"/>
    <property type="match status" value="1"/>
</dbReference>
<evidence type="ECO:0000313" key="4">
    <source>
        <dbReference type="Proteomes" id="UP000236754"/>
    </source>
</evidence>
<name>A0A1H5ZBS3_9ACTN</name>
<evidence type="ECO:0000259" key="2">
    <source>
        <dbReference type="SMART" id="SM00943"/>
    </source>
</evidence>
<dbReference type="InterPro" id="IPR015330">
    <property type="entry name" value="DNA_primase/pol_bifunc_N"/>
</dbReference>
<feature type="domain" description="DNA primase/polymerase bifunctional N-terminal" evidence="2">
    <location>
        <begin position="20"/>
        <end position="202"/>
    </location>
</feature>
<dbReference type="RefSeq" id="WP_235031993.1">
    <property type="nucleotide sequence ID" value="NZ_FNVU01000004.1"/>
</dbReference>
<evidence type="ECO:0000313" key="3">
    <source>
        <dbReference type="EMBL" id="SEG32806.1"/>
    </source>
</evidence>
<protein>
    <submittedName>
        <fullName evidence="3">Bifunctional DNA primase/polymerase, N-terminal</fullName>
    </submittedName>
</protein>
<feature type="region of interest" description="Disordered" evidence="1">
    <location>
        <begin position="58"/>
        <end position="78"/>
    </location>
</feature>
<gene>
    <name evidence="3" type="ORF">SAMN05216223_104376</name>
</gene>
<reference evidence="3 4" key="1">
    <citation type="submission" date="2016-10" db="EMBL/GenBank/DDBJ databases">
        <authorList>
            <person name="de Groot N.N."/>
        </authorList>
    </citation>
    <scope>NUCLEOTIDE SEQUENCE [LARGE SCALE GENOMIC DNA]</scope>
    <source>
        <strain evidence="3 4">CGMCC 4.2023</strain>
    </source>
</reference>
<accession>A0A1H5ZBS3</accession>
<dbReference type="Proteomes" id="UP000236754">
    <property type="component" value="Unassembled WGS sequence"/>
</dbReference>
<dbReference type="Pfam" id="PF09250">
    <property type="entry name" value="Prim-Pol"/>
    <property type="match status" value="1"/>
</dbReference>
<dbReference type="AlphaFoldDB" id="A0A1H5ZBS3"/>
<evidence type="ECO:0000256" key="1">
    <source>
        <dbReference type="SAM" id="MobiDB-lite"/>
    </source>
</evidence>
<organism evidence="3 4">
    <name type="scientific">Actinacidiphila yanglinensis</name>
    <dbReference type="NCBI Taxonomy" id="310779"/>
    <lineage>
        <taxon>Bacteria</taxon>
        <taxon>Bacillati</taxon>
        <taxon>Actinomycetota</taxon>
        <taxon>Actinomycetes</taxon>
        <taxon>Kitasatosporales</taxon>
        <taxon>Streptomycetaceae</taxon>
        <taxon>Actinacidiphila</taxon>
    </lineage>
</organism>
<sequence>MEDTLVVPRQLSGLHLLDTAVSYAQERHWEVLPGAWLEMRPGGAPLCSCASADCPAPGAHPTRPDWANHASGSGSEVRRMWTKQPRSSVLLPTGRTFDALEVPESAGFHALARTERMEVPLGPVISTGARRMAFFVLPGALAKVPRLLAALGWPQDALDLTVRGEGDWVVAPPTRMGAGGCAQWARRPTAANRWLPDVEEVLSPLAYACGREAAARSAR</sequence>